<keyword evidence="12" id="KW-0902">Two-component regulatory system</keyword>
<dbReference type="InterPro" id="IPR003594">
    <property type="entry name" value="HATPase_dom"/>
</dbReference>
<keyword evidence="11 14" id="KW-1133">Transmembrane helix</keyword>
<feature type="transmembrane region" description="Helical" evidence="14">
    <location>
        <begin position="7"/>
        <end position="30"/>
    </location>
</feature>
<evidence type="ECO:0000313" key="17">
    <source>
        <dbReference type="Proteomes" id="UP000242700"/>
    </source>
</evidence>
<dbReference type="AlphaFoldDB" id="A0A1G8XAF8"/>
<comment type="catalytic activity">
    <reaction evidence="1">
        <text>ATP + protein L-histidine = ADP + protein N-phospho-L-histidine.</text>
        <dbReference type="EC" id="2.7.13.3"/>
    </reaction>
</comment>
<dbReference type="PROSITE" id="PS50109">
    <property type="entry name" value="HIS_KIN"/>
    <property type="match status" value="1"/>
</dbReference>
<protein>
    <recommendedName>
        <fullName evidence="3">histidine kinase</fullName>
        <ecNumber evidence="3">2.7.13.3</ecNumber>
    </recommendedName>
</protein>
<dbReference type="InterPro" id="IPR050398">
    <property type="entry name" value="HssS/ArlS-like"/>
</dbReference>
<keyword evidence="13 14" id="KW-0472">Membrane</keyword>
<keyword evidence="9 16" id="KW-0418">Kinase</keyword>
<evidence type="ECO:0000256" key="4">
    <source>
        <dbReference type="ARBA" id="ARBA00022475"/>
    </source>
</evidence>
<keyword evidence="5" id="KW-0597">Phosphoprotein</keyword>
<dbReference type="FunFam" id="3.30.565.10:FF:000006">
    <property type="entry name" value="Sensor histidine kinase WalK"/>
    <property type="match status" value="1"/>
</dbReference>
<dbReference type="Pfam" id="PF00512">
    <property type="entry name" value="HisKA"/>
    <property type="match status" value="1"/>
</dbReference>
<gene>
    <name evidence="16" type="ORF">SAMN05216187_103105</name>
</gene>
<keyword evidence="4" id="KW-1003">Cell membrane</keyword>
<dbReference type="SUPFAM" id="SSF55874">
    <property type="entry name" value="ATPase domain of HSP90 chaperone/DNA topoisomerase II/histidine kinase"/>
    <property type="match status" value="1"/>
</dbReference>
<dbReference type="GO" id="GO:0005886">
    <property type="term" value="C:plasma membrane"/>
    <property type="evidence" value="ECO:0007669"/>
    <property type="project" value="UniProtKB-SubCell"/>
</dbReference>
<evidence type="ECO:0000313" key="16">
    <source>
        <dbReference type="EMBL" id="SDJ87394.1"/>
    </source>
</evidence>
<accession>A0A1G8XAF8</accession>
<dbReference type="Gene3D" id="1.10.287.130">
    <property type="match status" value="1"/>
</dbReference>
<proteinExistence type="predicted"/>
<dbReference type="InterPro" id="IPR005467">
    <property type="entry name" value="His_kinase_dom"/>
</dbReference>
<evidence type="ECO:0000256" key="8">
    <source>
        <dbReference type="ARBA" id="ARBA00022741"/>
    </source>
</evidence>
<keyword evidence="8" id="KW-0547">Nucleotide-binding</keyword>
<evidence type="ECO:0000256" key="7">
    <source>
        <dbReference type="ARBA" id="ARBA00022692"/>
    </source>
</evidence>
<dbReference type="Gene3D" id="3.30.565.10">
    <property type="entry name" value="Histidine kinase-like ATPase, C-terminal domain"/>
    <property type="match status" value="1"/>
</dbReference>
<reference evidence="17" key="1">
    <citation type="submission" date="2016-10" db="EMBL/GenBank/DDBJ databases">
        <authorList>
            <person name="Varghese N."/>
            <person name="Submissions S."/>
        </authorList>
    </citation>
    <scope>NUCLEOTIDE SEQUENCE [LARGE SCALE GENOMIC DNA]</scope>
    <source>
        <strain evidence="17">CGMCC 1.8911</strain>
    </source>
</reference>
<dbReference type="GO" id="GO:0005524">
    <property type="term" value="F:ATP binding"/>
    <property type="evidence" value="ECO:0007669"/>
    <property type="project" value="UniProtKB-KW"/>
</dbReference>
<feature type="domain" description="Histidine kinase" evidence="15">
    <location>
        <begin position="238"/>
        <end position="451"/>
    </location>
</feature>
<dbReference type="RefSeq" id="WP_092595741.1">
    <property type="nucleotide sequence ID" value="NZ_FNFI01000003.1"/>
</dbReference>
<sequence length="457" mass="52278">MKLGTKIQLYTTVMIAIVVILSNLLIYFSYKHYSLEAEMGQLENRGSNIITEMQQAQESGISGETVLQYFSLSDGYVTMLNSQGDHLVRIATEESYLELNQPYSTSQYTDEVTYNKEHFVMVSMPVIWENGAVHSLQIYENVYFLYETYNILKWILVISSIILIVLVFILNQLITNLIISPIKRLVRRMNDTENVRRYKTIPVNKSDAAELKMLTDSYNDMMLMLKAHDDNQQAFIMNASHELKTPLTVISSYAKMLERFGKTREDLLDEGITAISEETTRMKYLTEQFLSFTKVTHSDTSADKEHIPVVQLVKSVAARLEKVFKRNISVISDDANPHVYVYPDALEQLLRIFLDNAYKYSEKDIDVTIKKDTGKITIAIQDYGIGIPNDELDDIFTRFYRVDKARTRKSGGSGLGLSIAKQLAENNDIDIEVKSVIKEGTTFTLIFKEEVRDGEAE</sequence>
<dbReference type="STRING" id="586411.SAMN05216187_103105"/>
<dbReference type="SUPFAM" id="SSF47384">
    <property type="entry name" value="Homodimeric domain of signal transducing histidine kinase"/>
    <property type="match status" value="1"/>
</dbReference>
<dbReference type="CDD" id="cd00075">
    <property type="entry name" value="HATPase"/>
    <property type="match status" value="1"/>
</dbReference>
<evidence type="ECO:0000256" key="2">
    <source>
        <dbReference type="ARBA" id="ARBA00004651"/>
    </source>
</evidence>
<dbReference type="Gene3D" id="6.10.340.10">
    <property type="match status" value="1"/>
</dbReference>
<evidence type="ECO:0000256" key="3">
    <source>
        <dbReference type="ARBA" id="ARBA00012438"/>
    </source>
</evidence>
<dbReference type="PANTHER" id="PTHR45528">
    <property type="entry name" value="SENSOR HISTIDINE KINASE CPXA"/>
    <property type="match status" value="1"/>
</dbReference>
<dbReference type="CDD" id="cd00082">
    <property type="entry name" value="HisKA"/>
    <property type="match status" value="1"/>
</dbReference>
<keyword evidence="6" id="KW-0808">Transferase</keyword>
<dbReference type="SMART" id="SM00387">
    <property type="entry name" value="HATPase_c"/>
    <property type="match status" value="1"/>
</dbReference>
<evidence type="ECO:0000256" key="14">
    <source>
        <dbReference type="SAM" id="Phobius"/>
    </source>
</evidence>
<evidence type="ECO:0000256" key="5">
    <source>
        <dbReference type="ARBA" id="ARBA00022553"/>
    </source>
</evidence>
<name>A0A1G8XAF8_9STAP</name>
<evidence type="ECO:0000256" key="6">
    <source>
        <dbReference type="ARBA" id="ARBA00022679"/>
    </source>
</evidence>
<dbReference type="PRINTS" id="PR00344">
    <property type="entry name" value="BCTRLSENSOR"/>
</dbReference>
<dbReference type="Proteomes" id="UP000242700">
    <property type="component" value="Unassembled WGS sequence"/>
</dbReference>
<feature type="transmembrane region" description="Helical" evidence="14">
    <location>
        <begin position="154"/>
        <end position="179"/>
    </location>
</feature>
<dbReference type="InterPro" id="IPR003661">
    <property type="entry name" value="HisK_dim/P_dom"/>
</dbReference>
<evidence type="ECO:0000256" key="10">
    <source>
        <dbReference type="ARBA" id="ARBA00022840"/>
    </source>
</evidence>
<keyword evidence="7 14" id="KW-0812">Transmembrane</keyword>
<organism evidence="16 17">
    <name type="scientific">Jeotgalicoccus aerolatus</name>
    <dbReference type="NCBI Taxonomy" id="709510"/>
    <lineage>
        <taxon>Bacteria</taxon>
        <taxon>Bacillati</taxon>
        <taxon>Bacillota</taxon>
        <taxon>Bacilli</taxon>
        <taxon>Bacillales</taxon>
        <taxon>Staphylococcaceae</taxon>
        <taxon>Jeotgalicoccus</taxon>
    </lineage>
</organism>
<evidence type="ECO:0000259" key="15">
    <source>
        <dbReference type="PROSITE" id="PS50109"/>
    </source>
</evidence>
<evidence type="ECO:0000256" key="11">
    <source>
        <dbReference type="ARBA" id="ARBA00022989"/>
    </source>
</evidence>
<keyword evidence="10" id="KW-0067">ATP-binding</keyword>
<dbReference type="EMBL" id="FNFI01000003">
    <property type="protein sequence ID" value="SDJ87394.1"/>
    <property type="molecule type" value="Genomic_DNA"/>
</dbReference>
<evidence type="ECO:0000256" key="9">
    <source>
        <dbReference type="ARBA" id="ARBA00022777"/>
    </source>
</evidence>
<dbReference type="GO" id="GO:0000155">
    <property type="term" value="F:phosphorelay sensor kinase activity"/>
    <property type="evidence" value="ECO:0007669"/>
    <property type="project" value="InterPro"/>
</dbReference>
<dbReference type="EC" id="2.7.13.3" evidence="3"/>
<dbReference type="SMART" id="SM00388">
    <property type="entry name" value="HisKA"/>
    <property type="match status" value="1"/>
</dbReference>
<evidence type="ECO:0000256" key="13">
    <source>
        <dbReference type="ARBA" id="ARBA00023136"/>
    </source>
</evidence>
<comment type="subcellular location">
    <subcellularLocation>
        <location evidence="2">Cell membrane</location>
        <topology evidence="2">Multi-pass membrane protein</topology>
    </subcellularLocation>
</comment>
<dbReference type="InterPro" id="IPR036890">
    <property type="entry name" value="HATPase_C_sf"/>
</dbReference>
<dbReference type="OrthoDB" id="9786919at2"/>
<dbReference type="PANTHER" id="PTHR45528:SF12">
    <property type="entry name" value="SENSOR HISTIDINE KINASE ARSS"/>
    <property type="match status" value="1"/>
</dbReference>
<dbReference type="Pfam" id="PF02518">
    <property type="entry name" value="HATPase_c"/>
    <property type="match status" value="1"/>
</dbReference>
<evidence type="ECO:0000256" key="12">
    <source>
        <dbReference type="ARBA" id="ARBA00023012"/>
    </source>
</evidence>
<dbReference type="InterPro" id="IPR036097">
    <property type="entry name" value="HisK_dim/P_sf"/>
</dbReference>
<dbReference type="InterPro" id="IPR004358">
    <property type="entry name" value="Sig_transdc_His_kin-like_C"/>
</dbReference>
<evidence type="ECO:0000256" key="1">
    <source>
        <dbReference type="ARBA" id="ARBA00000085"/>
    </source>
</evidence>